<dbReference type="AlphaFoldDB" id="A0A9W8GG40"/>
<dbReference type="OrthoDB" id="159229at2759"/>
<name>A0A9W8GG40_9FUNG</name>
<dbReference type="PANTHER" id="PTHR10003">
    <property type="entry name" value="SUPEROXIDE DISMUTASE CU-ZN -RELATED"/>
    <property type="match status" value="1"/>
</dbReference>
<feature type="region of interest" description="Disordered" evidence="1">
    <location>
        <begin position="185"/>
        <end position="216"/>
    </location>
</feature>
<keyword evidence="4" id="KW-0560">Oxidoreductase</keyword>
<reference evidence="4" key="1">
    <citation type="submission" date="2022-07" db="EMBL/GenBank/DDBJ databases">
        <title>Phylogenomic reconstructions and comparative analyses of Kickxellomycotina fungi.</title>
        <authorList>
            <person name="Reynolds N.K."/>
            <person name="Stajich J.E."/>
            <person name="Barry K."/>
            <person name="Grigoriev I.V."/>
            <person name="Crous P."/>
            <person name="Smith M.E."/>
        </authorList>
    </citation>
    <scope>NUCLEOTIDE SEQUENCE</scope>
    <source>
        <strain evidence="4">CBS 109367</strain>
    </source>
</reference>
<proteinExistence type="predicted"/>
<evidence type="ECO:0000259" key="3">
    <source>
        <dbReference type="Pfam" id="PF00080"/>
    </source>
</evidence>
<accession>A0A9W8GG40</accession>
<evidence type="ECO:0000313" key="4">
    <source>
        <dbReference type="EMBL" id="KAJ2684947.1"/>
    </source>
</evidence>
<dbReference type="SUPFAM" id="SSF49329">
    <property type="entry name" value="Cu,Zn superoxide dismutase-like"/>
    <property type="match status" value="1"/>
</dbReference>
<dbReference type="EMBL" id="JANBTX010000178">
    <property type="protein sequence ID" value="KAJ2684947.1"/>
    <property type="molecule type" value="Genomic_DNA"/>
</dbReference>
<dbReference type="GO" id="GO:0004784">
    <property type="term" value="F:superoxide dismutase activity"/>
    <property type="evidence" value="ECO:0007669"/>
    <property type="project" value="UniProtKB-EC"/>
</dbReference>
<keyword evidence="5" id="KW-1185">Reference proteome</keyword>
<dbReference type="Gene3D" id="2.60.40.200">
    <property type="entry name" value="Superoxide dismutase, copper/zinc binding domain"/>
    <property type="match status" value="1"/>
</dbReference>
<dbReference type="Pfam" id="PF00080">
    <property type="entry name" value="Sod_Cu"/>
    <property type="match status" value="1"/>
</dbReference>
<evidence type="ECO:0000256" key="1">
    <source>
        <dbReference type="SAM" id="MobiDB-lite"/>
    </source>
</evidence>
<dbReference type="InterPro" id="IPR024134">
    <property type="entry name" value="SOD_Cu/Zn_/chaperone"/>
</dbReference>
<sequence length="234" mass="23792">MFKNIVALVFAAATASASLYVRDTDSSSASKVAQAMAVIAGNGVSGNFTFVPIPGQAGLEVGINLSGLKQGTQYPFHIHVSLVPANGNCTATGGHLDTYGVKTANGTYNCDKTKPLATCEIGDLAGIAGNLVANANGQATMTFNNPVITFGDNKTTVLGHSIVVHNPDNSRLACGNIVGYVLKDPSSKSESESKSEPKSKSESDSESDTDTQSSGASSVAMSAALALVAAAIAF</sequence>
<feature type="signal peptide" evidence="2">
    <location>
        <begin position="1"/>
        <end position="17"/>
    </location>
</feature>
<feature type="domain" description="Superoxide dismutase copper/zinc binding" evidence="3">
    <location>
        <begin position="44"/>
        <end position="172"/>
    </location>
</feature>
<dbReference type="GO" id="GO:0005507">
    <property type="term" value="F:copper ion binding"/>
    <property type="evidence" value="ECO:0007669"/>
    <property type="project" value="InterPro"/>
</dbReference>
<protein>
    <submittedName>
        <fullName evidence="4">Cell surface superoxide dismutase [Cu-Zn] 4</fullName>
        <ecNumber evidence="4">1.15.1.1</ecNumber>
    </submittedName>
</protein>
<dbReference type="Proteomes" id="UP001151516">
    <property type="component" value="Unassembled WGS sequence"/>
</dbReference>
<evidence type="ECO:0000256" key="2">
    <source>
        <dbReference type="SAM" id="SignalP"/>
    </source>
</evidence>
<feature type="chain" id="PRO_5040957956" evidence="2">
    <location>
        <begin position="18"/>
        <end position="234"/>
    </location>
</feature>
<evidence type="ECO:0000313" key="5">
    <source>
        <dbReference type="Proteomes" id="UP001151516"/>
    </source>
</evidence>
<keyword evidence="2" id="KW-0732">Signal</keyword>
<feature type="compositionally biased region" description="Basic and acidic residues" evidence="1">
    <location>
        <begin position="185"/>
        <end position="203"/>
    </location>
</feature>
<dbReference type="InterPro" id="IPR036423">
    <property type="entry name" value="SOD-like_Cu/Zn_dom_sf"/>
</dbReference>
<organism evidence="4 5">
    <name type="scientific">Coemansia spiralis</name>
    <dbReference type="NCBI Taxonomy" id="417178"/>
    <lineage>
        <taxon>Eukaryota</taxon>
        <taxon>Fungi</taxon>
        <taxon>Fungi incertae sedis</taxon>
        <taxon>Zoopagomycota</taxon>
        <taxon>Kickxellomycotina</taxon>
        <taxon>Kickxellomycetes</taxon>
        <taxon>Kickxellales</taxon>
        <taxon>Kickxellaceae</taxon>
        <taxon>Coemansia</taxon>
    </lineage>
</organism>
<gene>
    <name evidence="4" type="primary">SOD4</name>
    <name evidence="4" type="ORF">IWW39_004589</name>
</gene>
<comment type="caution">
    <text evidence="4">The sequence shown here is derived from an EMBL/GenBank/DDBJ whole genome shotgun (WGS) entry which is preliminary data.</text>
</comment>
<dbReference type="EC" id="1.15.1.1" evidence="4"/>
<dbReference type="InterPro" id="IPR001424">
    <property type="entry name" value="SOD_Cu_Zn_dom"/>
</dbReference>